<protein>
    <recommendedName>
        <fullName evidence="7">Peptidoglycan-binding protein</fullName>
    </recommendedName>
</protein>
<accession>A0ABQ2CMS9</accession>
<feature type="domain" description="L,D-transpeptidase scaffold" evidence="4">
    <location>
        <begin position="56"/>
        <end position="183"/>
    </location>
</feature>
<evidence type="ECO:0000256" key="1">
    <source>
        <dbReference type="SAM" id="MobiDB-lite"/>
    </source>
</evidence>
<comment type="caution">
    <text evidence="5">The sequence shown here is derived from an EMBL/GenBank/DDBJ whole genome shotgun (WGS) entry which is preliminary data.</text>
</comment>
<proteinExistence type="predicted"/>
<dbReference type="Pfam" id="PF20142">
    <property type="entry name" value="Scaffold"/>
    <property type="match status" value="1"/>
</dbReference>
<evidence type="ECO:0000256" key="2">
    <source>
        <dbReference type="SAM" id="SignalP"/>
    </source>
</evidence>
<dbReference type="InterPro" id="IPR052905">
    <property type="entry name" value="LD-transpeptidase_YkuD-like"/>
</dbReference>
<dbReference type="PANTHER" id="PTHR41533">
    <property type="entry name" value="L,D-TRANSPEPTIDASE HI_1667-RELATED"/>
    <property type="match status" value="1"/>
</dbReference>
<evidence type="ECO:0008006" key="7">
    <source>
        <dbReference type="Google" id="ProtNLM"/>
    </source>
</evidence>
<dbReference type="SUPFAM" id="SSF47090">
    <property type="entry name" value="PGBD-like"/>
    <property type="match status" value="1"/>
</dbReference>
<dbReference type="InterPro" id="IPR036366">
    <property type="entry name" value="PGBDSf"/>
</dbReference>
<keyword evidence="6" id="KW-1185">Reference proteome</keyword>
<feature type="compositionally biased region" description="Basic and acidic residues" evidence="1">
    <location>
        <begin position="359"/>
        <end position="368"/>
    </location>
</feature>
<dbReference type="InterPro" id="IPR002477">
    <property type="entry name" value="Peptidoglycan-bd-like"/>
</dbReference>
<dbReference type="InterPro" id="IPR036365">
    <property type="entry name" value="PGBD-like_sf"/>
</dbReference>
<feature type="chain" id="PRO_5045394053" description="Peptidoglycan-binding protein" evidence="2">
    <location>
        <begin position="23"/>
        <end position="397"/>
    </location>
</feature>
<dbReference type="EMBL" id="BMNN01000001">
    <property type="protein sequence ID" value="GGI95781.1"/>
    <property type="molecule type" value="Genomic_DNA"/>
</dbReference>
<feature type="compositionally biased region" description="Low complexity" evidence="1">
    <location>
        <begin position="376"/>
        <end position="387"/>
    </location>
</feature>
<feature type="region of interest" description="Disordered" evidence="1">
    <location>
        <begin position="334"/>
        <end position="397"/>
    </location>
</feature>
<reference evidence="6" key="1">
    <citation type="journal article" date="2019" name="Int. J. Syst. Evol. Microbiol.">
        <title>The Global Catalogue of Microorganisms (GCM) 10K type strain sequencing project: providing services to taxonomists for standard genome sequencing and annotation.</title>
        <authorList>
            <consortium name="The Broad Institute Genomics Platform"/>
            <consortium name="The Broad Institute Genome Sequencing Center for Infectious Disease"/>
            <person name="Wu L."/>
            <person name="Ma J."/>
        </authorList>
    </citation>
    <scope>NUCLEOTIDE SEQUENCE [LARGE SCALE GENOMIC DNA]</scope>
    <source>
        <strain evidence="6">JCM 11590</strain>
    </source>
</reference>
<evidence type="ECO:0000259" key="4">
    <source>
        <dbReference type="Pfam" id="PF20142"/>
    </source>
</evidence>
<keyword evidence="2" id="KW-0732">Signal</keyword>
<dbReference type="InterPro" id="IPR045380">
    <property type="entry name" value="LD_TPept_scaffold_dom"/>
</dbReference>
<dbReference type="PANTHER" id="PTHR41533:SF2">
    <property type="entry name" value="BLR7131 PROTEIN"/>
    <property type="match status" value="1"/>
</dbReference>
<sequence>MLKKCTVLFVSCLSFAAYGTQAEYTVNVALTPIQEVLQQETDACPLPELRTAPVIQALDRLYRATGYISIWQDQERVDAFQQQLLDLSADGLNPREYIVPAAEDVEPVCAELHYSALYLLALEHLSRGRLDQQKHEPVWQSDSALPPVRVGVAQLGILGLEDMAAAFKRARPSFYLYRQLRTAYQQMDADLPDLAPFPDGPLIKPGATDPRLPQLSQRLILTGYFNPDASAGPLDRPLTDPDLLYVQPLTYDEHLQQAVRAFQREHGLQPDAVVGPQTVAALNLSPQERQQRVRINLERLRWLDARRQHHSLVSNAAGSNALLFEGDELRWKSRVQSGTADRPTPPARLADQPGDAQPELDHTADHPARGQAAADPLQPRLFQRPQPHGTGYRRYPA</sequence>
<feature type="signal peptide" evidence="2">
    <location>
        <begin position="1"/>
        <end position="22"/>
    </location>
</feature>
<feature type="domain" description="Peptidoglycan binding-like" evidence="3">
    <location>
        <begin position="250"/>
        <end position="282"/>
    </location>
</feature>
<gene>
    <name evidence="5" type="ORF">GCM10009083_10380</name>
</gene>
<name>A0ABQ2CMS9_9GAMM</name>
<dbReference type="Gene3D" id="1.10.101.10">
    <property type="entry name" value="PGBD-like superfamily/PGBD"/>
    <property type="match status" value="1"/>
</dbReference>
<evidence type="ECO:0000313" key="6">
    <source>
        <dbReference type="Proteomes" id="UP000633263"/>
    </source>
</evidence>
<dbReference type="Proteomes" id="UP000633263">
    <property type="component" value="Unassembled WGS sequence"/>
</dbReference>
<evidence type="ECO:0000313" key="5">
    <source>
        <dbReference type="EMBL" id="GGI95781.1"/>
    </source>
</evidence>
<evidence type="ECO:0000259" key="3">
    <source>
        <dbReference type="Pfam" id="PF01471"/>
    </source>
</evidence>
<organism evidence="5 6">
    <name type="scientific">Halopseudomonas pertucinogena</name>
    <dbReference type="NCBI Taxonomy" id="86175"/>
    <lineage>
        <taxon>Bacteria</taxon>
        <taxon>Pseudomonadati</taxon>
        <taxon>Pseudomonadota</taxon>
        <taxon>Gammaproteobacteria</taxon>
        <taxon>Pseudomonadales</taxon>
        <taxon>Pseudomonadaceae</taxon>
        <taxon>Halopseudomonas</taxon>
    </lineage>
</organism>
<dbReference type="Pfam" id="PF01471">
    <property type="entry name" value="PG_binding_1"/>
    <property type="match status" value="1"/>
</dbReference>